<organism evidence="1 2">
    <name type="scientific">Amycolatopsis sulphurea</name>
    <dbReference type="NCBI Taxonomy" id="76022"/>
    <lineage>
        <taxon>Bacteria</taxon>
        <taxon>Bacillati</taxon>
        <taxon>Actinomycetota</taxon>
        <taxon>Actinomycetes</taxon>
        <taxon>Pseudonocardiales</taxon>
        <taxon>Pseudonocardiaceae</taxon>
        <taxon>Amycolatopsis</taxon>
    </lineage>
</organism>
<accession>A0A2A9FGF2</accession>
<evidence type="ECO:0000313" key="1">
    <source>
        <dbReference type="EMBL" id="PFG49846.1"/>
    </source>
</evidence>
<gene>
    <name evidence="1" type="ORF">ATK36_5033</name>
</gene>
<sequence length="74" mass="9110">MAIRIDRWRERRRSATAIERTFGGEVARRPPRLIVAGQKIREIRDFYRFVYRELPEILDRYEKWRAGQYRERGA</sequence>
<comment type="caution">
    <text evidence="1">The sequence shown here is derived from an EMBL/GenBank/DDBJ whole genome shotgun (WGS) entry which is preliminary data.</text>
</comment>
<proteinExistence type="predicted"/>
<dbReference type="RefSeq" id="WP_098513685.1">
    <property type="nucleotide sequence ID" value="NZ_JBIAKZ010000020.1"/>
</dbReference>
<evidence type="ECO:0000313" key="2">
    <source>
        <dbReference type="Proteomes" id="UP000243542"/>
    </source>
</evidence>
<protein>
    <submittedName>
        <fullName evidence="1">Uncharacterized protein</fullName>
    </submittedName>
</protein>
<dbReference type="EMBL" id="PDJK01000002">
    <property type="protein sequence ID" value="PFG49846.1"/>
    <property type="molecule type" value="Genomic_DNA"/>
</dbReference>
<reference evidence="1 2" key="1">
    <citation type="submission" date="2017-10" db="EMBL/GenBank/DDBJ databases">
        <title>Sequencing the genomes of 1000 actinobacteria strains.</title>
        <authorList>
            <person name="Klenk H.-P."/>
        </authorList>
    </citation>
    <scope>NUCLEOTIDE SEQUENCE [LARGE SCALE GENOMIC DNA]</scope>
    <source>
        <strain evidence="1 2">DSM 46092</strain>
    </source>
</reference>
<keyword evidence="2" id="KW-1185">Reference proteome</keyword>
<dbReference type="Proteomes" id="UP000243542">
    <property type="component" value="Unassembled WGS sequence"/>
</dbReference>
<dbReference type="AlphaFoldDB" id="A0A2A9FGF2"/>
<name>A0A2A9FGF2_9PSEU</name>